<dbReference type="EMBL" id="BPLQ01010742">
    <property type="protein sequence ID" value="GIY53119.1"/>
    <property type="molecule type" value="Genomic_DNA"/>
</dbReference>
<dbReference type="Proteomes" id="UP001054837">
    <property type="component" value="Unassembled WGS sequence"/>
</dbReference>
<evidence type="ECO:0000313" key="2">
    <source>
        <dbReference type="EMBL" id="GIY53119.1"/>
    </source>
</evidence>
<keyword evidence="3" id="KW-1185">Reference proteome</keyword>
<comment type="caution">
    <text evidence="2">The sequence shown here is derived from an EMBL/GenBank/DDBJ whole genome shotgun (WGS) entry which is preliminary data.</text>
</comment>
<organism evidence="2 3">
    <name type="scientific">Caerostris darwini</name>
    <dbReference type="NCBI Taxonomy" id="1538125"/>
    <lineage>
        <taxon>Eukaryota</taxon>
        <taxon>Metazoa</taxon>
        <taxon>Ecdysozoa</taxon>
        <taxon>Arthropoda</taxon>
        <taxon>Chelicerata</taxon>
        <taxon>Arachnida</taxon>
        <taxon>Araneae</taxon>
        <taxon>Araneomorphae</taxon>
        <taxon>Entelegynae</taxon>
        <taxon>Araneoidea</taxon>
        <taxon>Araneidae</taxon>
        <taxon>Caerostris</taxon>
    </lineage>
</organism>
<evidence type="ECO:0000256" key="1">
    <source>
        <dbReference type="SAM" id="MobiDB-lite"/>
    </source>
</evidence>
<protein>
    <submittedName>
        <fullName evidence="2">Uncharacterized protein</fullName>
    </submittedName>
</protein>
<dbReference type="AlphaFoldDB" id="A0AAV4U5P7"/>
<gene>
    <name evidence="2" type="ORF">CDAR_50831</name>
</gene>
<name>A0AAV4U5P7_9ARAC</name>
<sequence length="91" mass="9912">MEHPICSWTPAIPYLPTTTAGAAFCFCLSISITTSSNPESQKGCSFLLTTRLVPSPPRRKHPHPHTPKDKTTSPTCGLRSPIIQQKPTIAK</sequence>
<accession>A0AAV4U5P7</accession>
<evidence type="ECO:0000313" key="3">
    <source>
        <dbReference type="Proteomes" id="UP001054837"/>
    </source>
</evidence>
<reference evidence="2 3" key="1">
    <citation type="submission" date="2021-06" db="EMBL/GenBank/DDBJ databases">
        <title>Caerostris darwini draft genome.</title>
        <authorList>
            <person name="Kono N."/>
            <person name="Arakawa K."/>
        </authorList>
    </citation>
    <scope>NUCLEOTIDE SEQUENCE [LARGE SCALE GENOMIC DNA]</scope>
</reference>
<feature type="region of interest" description="Disordered" evidence="1">
    <location>
        <begin position="53"/>
        <end position="80"/>
    </location>
</feature>
<proteinExistence type="predicted"/>